<evidence type="ECO:0000256" key="2">
    <source>
        <dbReference type="ARBA" id="ARBA00005814"/>
    </source>
</evidence>
<proteinExistence type="inferred from homology"/>
<organism evidence="8 9">
    <name type="scientific">Ignelater luminosus</name>
    <name type="common">Cucubano</name>
    <name type="synonym">Pyrophorus luminosus</name>
    <dbReference type="NCBI Taxonomy" id="2038154"/>
    <lineage>
        <taxon>Eukaryota</taxon>
        <taxon>Metazoa</taxon>
        <taxon>Ecdysozoa</taxon>
        <taxon>Arthropoda</taxon>
        <taxon>Hexapoda</taxon>
        <taxon>Insecta</taxon>
        <taxon>Pterygota</taxon>
        <taxon>Neoptera</taxon>
        <taxon>Endopterygota</taxon>
        <taxon>Coleoptera</taxon>
        <taxon>Polyphaga</taxon>
        <taxon>Elateriformia</taxon>
        <taxon>Elateroidea</taxon>
        <taxon>Elateridae</taxon>
        <taxon>Agrypninae</taxon>
        <taxon>Pyrophorini</taxon>
        <taxon>Ignelater</taxon>
    </lineage>
</organism>
<dbReference type="GO" id="GO:0140359">
    <property type="term" value="F:ABC-type transporter activity"/>
    <property type="evidence" value="ECO:0007669"/>
    <property type="project" value="InterPro"/>
</dbReference>
<dbReference type="InterPro" id="IPR043926">
    <property type="entry name" value="ABCG_dom"/>
</dbReference>
<evidence type="ECO:0000256" key="6">
    <source>
        <dbReference type="ARBA" id="ARBA00023136"/>
    </source>
</evidence>
<evidence type="ECO:0000256" key="3">
    <source>
        <dbReference type="ARBA" id="ARBA00022448"/>
    </source>
</evidence>
<keyword evidence="9" id="KW-1185">Reference proteome</keyword>
<keyword evidence="6" id="KW-0472">Membrane</keyword>
<feature type="non-terminal residue" evidence="8">
    <location>
        <position position="265"/>
    </location>
</feature>
<dbReference type="PROSITE" id="PS00211">
    <property type="entry name" value="ABC_TRANSPORTER_1"/>
    <property type="match status" value="1"/>
</dbReference>
<keyword evidence="4" id="KW-0812">Transmembrane</keyword>
<dbReference type="AlphaFoldDB" id="A0A8K0G7N4"/>
<dbReference type="InterPro" id="IPR027417">
    <property type="entry name" value="P-loop_NTPase"/>
</dbReference>
<dbReference type="PANTHER" id="PTHR48041">
    <property type="entry name" value="ABC TRANSPORTER G FAMILY MEMBER 28"/>
    <property type="match status" value="1"/>
</dbReference>
<dbReference type="Pfam" id="PF19055">
    <property type="entry name" value="ABC2_membrane_7"/>
    <property type="match status" value="1"/>
</dbReference>
<evidence type="ECO:0000256" key="5">
    <source>
        <dbReference type="ARBA" id="ARBA00022989"/>
    </source>
</evidence>
<comment type="similarity">
    <text evidence="2">Belongs to the ABC transporter superfamily. ABCG family. Eye pigment precursor importer (TC 3.A.1.204) subfamily.</text>
</comment>
<keyword evidence="3" id="KW-0813">Transport</keyword>
<gene>
    <name evidence="8" type="ORF">ILUMI_17317</name>
</gene>
<evidence type="ECO:0000256" key="1">
    <source>
        <dbReference type="ARBA" id="ARBA00004141"/>
    </source>
</evidence>
<dbReference type="EMBL" id="VTPC01073191">
    <property type="protein sequence ID" value="KAF2888856.1"/>
    <property type="molecule type" value="Genomic_DNA"/>
</dbReference>
<dbReference type="GO" id="GO:0005886">
    <property type="term" value="C:plasma membrane"/>
    <property type="evidence" value="ECO:0007669"/>
    <property type="project" value="TreeGrafter"/>
</dbReference>
<reference evidence="8" key="1">
    <citation type="submission" date="2019-08" db="EMBL/GenBank/DDBJ databases">
        <title>The genome of the North American firefly Photinus pyralis.</title>
        <authorList>
            <consortium name="Photinus pyralis genome working group"/>
            <person name="Fallon T.R."/>
            <person name="Sander Lower S.E."/>
            <person name="Weng J.-K."/>
        </authorList>
    </citation>
    <scope>NUCLEOTIDE SEQUENCE</scope>
    <source>
        <strain evidence="8">TRF0915ILg1</strain>
        <tissue evidence="8">Whole body</tissue>
    </source>
</reference>
<dbReference type="Gene3D" id="3.40.50.300">
    <property type="entry name" value="P-loop containing nucleotide triphosphate hydrolases"/>
    <property type="match status" value="1"/>
</dbReference>
<dbReference type="InterPro" id="IPR050352">
    <property type="entry name" value="ABCG_transporters"/>
</dbReference>
<dbReference type="PROSITE" id="PS50893">
    <property type="entry name" value="ABC_TRANSPORTER_2"/>
    <property type="match status" value="1"/>
</dbReference>
<comment type="caution">
    <text evidence="8">The sequence shown here is derived from an EMBL/GenBank/DDBJ whole genome shotgun (WGS) entry which is preliminary data.</text>
</comment>
<dbReference type="GO" id="GO:0030659">
    <property type="term" value="C:cytoplasmic vesicle membrane"/>
    <property type="evidence" value="ECO:0007669"/>
    <property type="project" value="TreeGrafter"/>
</dbReference>
<dbReference type="OrthoDB" id="66620at2759"/>
<comment type="subcellular location">
    <subcellularLocation>
        <location evidence="1">Membrane</location>
        <topology evidence="1">Multi-pass membrane protein</topology>
    </subcellularLocation>
</comment>
<dbReference type="Pfam" id="PF00005">
    <property type="entry name" value="ABC_tran"/>
    <property type="match status" value="1"/>
</dbReference>
<dbReference type="InterPro" id="IPR017871">
    <property type="entry name" value="ABC_transporter-like_CS"/>
</dbReference>
<evidence type="ECO:0000313" key="8">
    <source>
        <dbReference type="EMBL" id="KAF2888856.1"/>
    </source>
</evidence>
<keyword evidence="5" id="KW-1133">Transmembrane helix</keyword>
<evidence type="ECO:0000256" key="4">
    <source>
        <dbReference type="ARBA" id="ARBA00022692"/>
    </source>
</evidence>
<accession>A0A8K0G7N4</accession>
<dbReference type="InterPro" id="IPR003439">
    <property type="entry name" value="ABC_transporter-like_ATP-bd"/>
</dbReference>
<name>A0A8K0G7N4_IGNLU</name>
<feature type="domain" description="ABC transporter" evidence="7">
    <location>
        <begin position="1"/>
        <end position="211"/>
    </location>
</feature>
<evidence type="ECO:0000259" key="7">
    <source>
        <dbReference type="PROSITE" id="PS50893"/>
    </source>
</evidence>
<sequence length="265" mass="29118">MGSSGAGKTTFLNTLTSRSSSRLLVTGVRCANGVPVNLNSLSSKMAYVQQEDLFIGTLTVKEHLIFQALVRMDSHIPYKQRIERVEEVMAELRLNGCENTLIGVRGRLKGISGGEMKRLSFASEVLTNPPLMFCDEPTSGLDSTMALNVVQILKRLAHTGKTIICTIHQPSSEVFALFDKLLLMAEGRVAFLGSTEEASNFFTSLDAPCPHNYNPADYYIQLLSISPGKEESCKQAVNMICDRFDRSELGNKLALQVVAMAKTDF</sequence>
<protein>
    <recommendedName>
        <fullName evidence="7">ABC transporter domain-containing protein</fullName>
    </recommendedName>
</protein>
<dbReference type="GO" id="GO:0016887">
    <property type="term" value="F:ATP hydrolysis activity"/>
    <property type="evidence" value="ECO:0007669"/>
    <property type="project" value="InterPro"/>
</dbReference>
<dbReference type="GO" id="GO:0005524">
    <property type="term" value="F:ATP binding"/>
    <property type="evidence" value="ECO:0007669"/>
    <property type="project" value="InterPro"/>
</dbReference>
<dbReference type="PANTHER" id="PTHR48041:SF129">
    <property type="entry name" value="PROTEIN WHITE"/>
    <property type="match status" value="1"/>
</dbReference>
<dbReference type="SUPFAM" id="SSF52540">
    <property type="entry name" value="P-loop containing nucleoside triphosphate hydrolases"/>
    <property type="match status" value="1"/>
</dbReference>
<dbReference type="Proteomes" id="UP000801492">
    <property type="component" value="Unassembled WGS sequence"/>
</dbReference>
<evidence type="ECO:0000313" key="9">
    <source>
        <dbReference type="Proteomes" id="UP000801492"/>
    </source>
</evidence>